<sequence length="131" mass="14791">MTDFVIFSVHHGGSWVTSSVGVENYIGGRVRLLPVQKNVNYQQLSQMIYAHLKMNPEEFSISIRTKFKEFGEPSTTPILADILNDSDVLALMHLNIYDAHQSLGGLTPLYITFDRIIRANPIYSSINYVAE</sequence>
<dbReference type="EMBL" id="CM051396">
    <property type="protein sequence ID" value="KAJ4723681.1"/>
    <property type="molecule type" value="Genomic_DNA"/>
</dbReference>
<keyword evidence="2" id="KW-1185">Reference proteome</keyword>
<evidence type="ECO:0000313" key="1">
    <source>
        <dbReference type="EMBL" id="KAJ4723681.1"/>
    </source>
</evidence>
<reference evidence="1 2" key="1">
    <citation type="journal article" date="2023" name="Science">
        <title>Complex scaffold remodeling in plant triterpene biosynthesis.</title>
        <authorList>
            <person name="De La Pena R."/>
            <person name="Hodgson H."/>
            <person name="Liu J.C."/>
            <person name="Stephenson M.J."/>
            <person name="Martin A.C."/>
            <person name="Owen C."/>
            <person name="Harkess A."/>
            <person name="Leebens-Mack J."/>
            <person name="Jimenez L.E."/>
            <person name="Osbourn A."/>
            <person name="Sattely E.S."/>
        </authorList>
    </citation>
    <scope>NUCLEOTIDE SEQUENCE [LARGE SCALE GENOMIC DNA]</scope>
    <source>
        <strain evidence="2">cv. JPN11</strain>
        <tissue evidence="1">Leaf</tissue>
    </source>
</reference>
<comment type="caution">
    <text evidence="1">The sequence shown here is derived from an EMBL/GenBank/DDBJ whole genome shotgun (WGS) entry which is preliminary data.</text>
</comment>
<name>A0ACC1YIR6_MELAZ</name>
<dbReference type="Proteomes" id="UP001164539">
    <property type="component" value="Chromosome 3"/>
</dbReference>
<protein>
    <submittedName>
        <fullName evidence="1">Uncharacterized protein</fullName>
    </submittedName>
</protein>
<proteinExistence type="predicted"/>
<gene>
    <name evidence="1" type="ORF">OWV82_007019</name>
</gene>
<organism evidence="1 2">
    <name type="scientific">Melia azedarach</name>
    <name type="common">Chinaberry tree</name>
    <dbReference type="NCBI Taxonomy" id="155640"/>
    <lineage>
        <taxon>Eukaryota</taxon>
        <taxon>Viridiplantae</taxon>
        <taxon>Streptophyta</taxon>
        <taxon>Embryophyta</taxon>
        <taxon>Tracheophyta</taxon>
        <taxon>Spermatophyta</taxon>
        <taxon>Magnoliopsida</taxon>
        <taxon>eudicotyledons</taxon>
        <taxon>Gunneridae</taxon>
        <taxon>Pentapetalae</taxon>
        <taxon>rosids</taxon>
        <taxon>malvids</taxon>
        <taxon>Sapindales</taxon>
        <taxon>Meliaceae</taxon>
        <taxon>Melia</taxon>
    </lineage>
</organism>
<evidence type="ECO:0000313" key="2">
    <source>
        <dbReference type="Proteomes" id="UP001164539"/>
    </source>
</evidence>
<accession>A0ACC1YIR6</accession>